<keyword evidence="2" id="KW-1185">Reference proteome</keyword>
<sequence length="216" mass="25039">MTVPMNVSHDEFIALRHIQPFDADIIRLQICDQLKKQPDTRDELFEKRKRRYDDTIQYALDEAAGKDIPRQEVIDRTVHSLNAEMGVAYILGGVWGVFDWLDNDNITFDVPTPGFNLEIKTSFAKWPTMHTAGAKPYGKSEGLCLYSGLRGDADVYLVLNINEYAGRITYRPNYFFTKRAMENYPYVICVPKRGGGAYINRQHNKFVYFYNKWCTL</sequence>
<reference evidence="1 2" key="1">
    <citation type="submission" date="2018-04" db="EMBL/GenBank/DDBJ databases">
        <title>Complete genome sequences of new Aeromonas and Pseudomonas phages promising in phage therapy dedicated to aquaculture.</title>
        <authorList>
            <person name="Kolsut J."/>
            <person name="Wojcik E."/>
            <person name="Wojtasik A."/>
            <person name="Dastych J."/>
        </authorList>
    </citation>
    <scope>NUCLEOTIDE SEQUENCE [LARGE SCALE GENOMIC DNA]</scope>
</reference>
<evidence type="ECO:0000313" key="2">
    <source>
        <dbReference type="Proteomes" id="UP000246321"/>
    </source>
</evidence>
<dbReference type="EMBL" id="MH179476">
    <property type="protein sequence ID" value="AWH14866.1"/>
    <property type="molecule type" value="Genomic_DNA"/>
</dbReference>
<dbReference type="Proteomes" id="UP000246321">
    <property type="component" value="Segment"/>
</dbReference>
<dbReference type="GeneID" id="65113238"/>
<dbReference type="RefSeq" id="YP_010095602.1">
    <property type="nucleotide sequence ID" value="NC_055746.1"/>
</dbReference>
<organism evidence="1 2">
    <name type="scientific">Aeromonas phage 50AhydR13PP</name>
    <dbReference type="NCBI Taxonomy" id="2163978"/>
    <lineage>
        <taxon>Viruses</taxon>
        <taxon>Duplodnaviria</taxon>
        <taxon>Heunggongvirae</taxon>
        <taxon>Uroviricota</taxon>
        <taxon>Caudoviricetes</taxon>
        <taxon>Pantevenvirales</taxon>
        <taxon>Straboviridae</taxon>
        <taxon>Tulanevirus</taxon>
        <taxon>Tulanevirus 50ahydr13pp</taxon>
    </lineage>
</organism>
<evidence type="ECO:0000313" key="1">
    <source>
        <dbReference type="EMBL" id="AWH14866.1"/>
    </source>
</evidence>
<accession>A0A2S1PE74</accession>
<proteinExistence type="predicted"/>
<name>A0A2S1PE74_9CAUD</name>
<dbReference type="KEGG" id="vg:65113238"/>
<protein>
    <submittedName>
        <fullName evidence="1">Uncharacterized protein</fullName>
    </submittedName>
</protein>